<proteinExistence type="predicted"/>
<dbReference type="PANTHER" id="PTHR31438:SF1">
    <property type="entry name" value="LYSINE N-ACYLTRANSFERASE C17G9.06C-RELATED"/>
    <property type="match status" value="1"/>
</dbReference>
<dbReference type="RefSeq" id="WP_322776178.1">
    <property type="nucleotide sequence ID" value="NZ_JARJFB010000009.1"/>
</dbReference>
<reference evidence="1 2" key="1">
    <citation type="submission" date="2023-03" db="EMBL/GenBank/DDBJ databases">
        <title>Host association and intracellularity evolved multiple times independently in the Rickettsiales.</title>
        <authorList>
            <person name="Castelli M."/>
            <person name="Nardi T."/>
            <person name="Gammuto L."/>
            <person name="Bellinzona G."/>
            <person name="Sabaneyeva E."/>
            <person name="Potekhin A."/>
            <person name="Serra V."/>
            <person name="Petroni G."/>
            <person name="Sassera D."/>
        </authorList>
    </citation>
    <scope>NUCLEOTIDE SEQUENCE [LARGE SCALE GENOMIC DNA]</scope>
    <source>
        <strain evidence="1 2">Sr 2-6</strain>
    </source>
</reference>
<protein>
    <submittedName>
        <fullName evidence="1">GNAT family N-acetyltransferase</fullName>
    </submittedName>
</protein>
<organism evidence="1 2">
    <name type="scientific">Candidatus Megaera venefica</name>
    <dbReference type="NCBI Taxonomy" id="2055910"/>
    <lineage>
        <taxon>Bacteria</taxon>
        <taxon>Pseudomonadati</taxon>
        <taxon>Pseudomonadota</taxon>
        <taxon>Alphaproteobacteria</taxon>
        <taxon>Rickettsiales</taxon>
        <taxon>Rickettsiaceae</taxon>
        <taxon>Candidatus Megaera</taxon>
    </lineage>
</organism>
<dbReference type="Gene3D" id="3.40.630.30">
    <property type="match status" value="1"/>
</dbReference>
<dbReference type="Proteomes" id="UP001291687">
    <property type="component" value="Unassembled WGS sequence"/>
</dbReference>
<dbReference type="InterPro" id="IPR016181">
    <property type="entry name" value="Acyl_CoA_acyltransferase"/>
</dbReference>
<dbReference type="EMBL" id="JARJFB010000009">
    <property type="protein sequence ID" value="MEA0970277.1"/>
    <property type="molecule type" value="Genomic_DNA"/>
</dbReference>
<evidence type="ECO:0000313" key="1">
    <source>
        <dbReference type="EMBL" id="MEA0970277.1"/>
    </source>
</evidence>
<sequence>MNIQFEKAELKHIDTIFEWLRQPHMMEFWDNTQEHKDDIMNFIHGEKQHYFYGTTKYWIGSIEGELYCFLLSDILQKDQELSDVHRENMSKSGHTIGLDFGIGNTKFLGRGLAAQTLEAFMGFYCEFVDPLVDTFFIDPDPNNPRAVRVYCKAGFQKVGTYEANAGAFIGQASDLMVKRV</sequence>
<keyword evidence="2" id="KW-1185">Reference proteome</keyword>
<gene>
    <name evidence="1" type="ORF">Megvenef_00235</name>
</gene>
<accession>A0ABU5NAS1</accession>
<comment type="caution">
    <text evidence="1">The sequence shown here is derived from an EMBL/GenBank/DDBJ whole genome shotgun (WGS) entry which is preliminary data.</text>
</comment>
<name>A0ABU5NAS1_9RICK</name>
<dbReference type="SUPFAM" id="SSF55729">
    <property type="entry name" value="Acyl-CoA N-acyltransferases (Nat)"/>
    <property type="match status" value="1"/>
</dbReference>
<evidence type="ECO:0000313" key="2">
    <source>
        <dbReference type="Proteomes" id="UP001291687"/>
    </source>
</evidence>
<dbReference type="PANTHER" id="PTHR31438">
    <property type="entry name" value="LYSINE N-ACYLTRANSFERASE C17G9.06C-RELATED"/>
    <property type="match status" value="1"/>
</dbReference>
<dbReference type="Pfam" id="PF13523">
    <property type="entry name" value="Acetyltransf_8"/>
    <property type="match status" value="1"/>
</dbReference>